<reference evidence="1 2" key="1">
    <citation type="submission" date="2018-02" db="EMBL/GenBank/DDBJ databases">
        <title>Comparative analysis of genomes of three Brevibacillus laterosporus strains producers of potent antimicrobials isolated from silage.</title>
        <authorList>
            <person name="Kojic M."/>
            <person name="Miljkovic M."/>
            <person name="Studholme D."/>
            <person name="Filipic B."/>
        </authorList>
    </citation>
    <scope>NUCLEOTIDE SEQUENCE [LARGE SCALE GENOMIC DNA]</scope>
    <source>
        <strain evidence="1 2">BGSP11</strain>
    </source>
</reference>
<dbReference type="AlphaFoldDB" id="A0AAP8QDB4"/>
<accession>A0AAP8QDB4</accession>
<evidence type="ECO:0000313" key="1">
    <source>
        <dbReference type="EMBL" id="PPB02172.1"/>
    </source>
</evidence>
<name>A0AAP8QDB4_BRELA</name>
<evidence type="ECO:0000313" key="2">
    <source>
        <dbReference type="Proteomes" id="UP000239759"/>
    </source>
</evidence>
<protein>
    <submittedName>
        <fullName evidence="1">Uncharacterized protein</fullName>
    </submittedName>
</protein>
<dbReference type="EMBL" id="PRKQ01000014">
    <property type="protein sequence ID" value="PPB02172.1"/>
    <property type="molecule type" value="Genomic_DNA"/>
</dbReference>
<proteinExistence type="predicted"/>
<comment type="caution">
    <text evidence="1">The sequence shown here is derived from an EMBL/GenBank/DDBJ whole genome shotgun (WGS) entry which is preliminary data.</text>
</comment>
<organism evidence="1 2">
    <name type="scientific">Brevibacillus laterosporus</name>
    <name type="common">Bacillus laterosporus</name>
    <dbReference type="NCBI Taxonomy" id="1465"/>
    <lineage>
        <taxon>Bacteria</taxon>
        <taxon>Bacillati</taxon>
        <taxon>Bacillota</taxon>
        <taxon>Bacilli</taxon>
        <taxon>Bacillales</taxon>
        <taxon>Paenibacillaceae</taxon>
        <taxon>Brevibacillus</taxon>
    </lineage>
</organism>
<dbReference type="Proteomes" id="UP000239759">
    <property type="component" value="Unassembled WGS sequence"/>
</dbReference>
<sequence length="65" mass="7856">MQSPLHVLRLYVKYAPLVGYYAHGRKSWIFSFIHCRKIFLQTRSTSKKIKKVQEQEMITLLLHFF</sequence>
<gene>
    <name evidence="1" type="ORF">C4A77_13165</name>
</gene>